<dbReference type="InterPro" id="IPR029039">
    <property type="entry name" value="Flavoprotein-like_sf"/>
</dbReference>
<dbReference type="InterPro" id="IPR051796">
    <property type="entry name" value="ISF_SsuE-like"/>
</dbReference>
<gene>
    <name evidence="4" type="ORF">P4S50_05380</name>
</gene>
<dbReference type="SUPFAM" id="SSF52218">
    <property type="entry name" value="Flavoproteins"/>
    <property type="match status" value="1"/>
</dbReference>
<keyword evidence="2" id="KW-0288">FMN</keyword>
<dbReference type="PANTHER" id="PTHR43278">
    <property type="entry name" value="NAD(P)H-DEPENDENT FMN-CONTAINING OXIDOREDUCTASE YWQN-RELATED"/>
    <property type="match status" value="1"/>
</dbReference>
<evidence type="ECO:0000256" key="2">
    <source>
        <dbReference type="ARBA" id="ARBA00022643"/>
    </source>
</evidence>
<dbReference type="InterPro" id="IPR005025">
    <property type="entry name" value="FMN_Rdtase-like_dom"/>
</dbReference>
<keyword evidence="5" id="KW-1185">Reference proteome</keyword>
<evidence type="ECO:0000313" key="5">
    <source>
        <dbReference type="Proteomes" id="UP001222800"/>
    </source>
</evidence>
<sequence length="189" mass="21536">MAEKWIAIVGSSRKGKNTELITDYIIKALKEKEIDVEKYMLSSENISTCSGCEYCIKTGECNINDDISKIIENMKLSDGYILASPSYNYNMTAQMKALLDRTFCLNDYSEGRWKSRLSSNKKAIVVGTCKGKIKECIGYTVEGMKKALLELDIDVIDEIEYYNTKYMPVEMNEGIEARILDRIKTNKKI</sequence>
<dbReference type="Gene3D" id="3.40.50.360">
    <property type="match status" value="1"/>
</dbReference>
<dbReference type="EMBL" id="CP120733">
    <property type="protein sequence ID" value="WFD11508.1"/>
    <property type="molecule type" value="Genomic_DNA"/>
</dbReference>
<proteinExistence type="predicted"/>
<evidence type="ECO:0000259" key="3">
    <source>
        <dbReference type="Pfam" id="PF03358"/>
    </source>
</evidence>
<accession>A0ABY8EEZ1</accession>
<dbReference type="Pfam" id="PF03358">
    <property type="entry name" value="FMN_red"/>
    <property type="match status" value="1"/>
</dbReference>
<keyword evidence="1" id="KW-0285">Flavoprotein</keyword>
<feature type="domain" description="NADPH-dependent FMN reductase-like" evidence="3">
    <location>
        <begin position="4"/>
        <end position="130"/>
    </location>
</feature>
<evidence type="ECO:0000256" key="1">
    <source>
        <dbReference type="ARBA" id="ARBA00022630"/>
    </source>
</evidence>
<protein>
    <submittedName>
        <fullName evidence="4">Flavodoxin family protein</fullName>
    </submittedName>
</protein>
<dbReference type="PANTHER" id="PTHR43278:SF4">
    <property type="entry name" value="NAD(P)H-DEPENDENT FMN-CONTAINING OXIDOREDUCTASE YWQN-RELATED"/>
    <property type="match status" value="1"/>
</dbReference>
<dbReference type="RefSeq" id="WP_277733586.1">
    <property type="nucleotide sequence ID" value="NZ_CP120733.1"/>
</dbReference>
<dbReference type="Proteomes" id="UP001222800">
    <property type="component" value="Chromosome"/>
</dbReference>
<organism evidence="4 5">
    <name type="scientific">Tepidibacter hydrothermalis</name>
    <dbReference type="NCBI Taxonomy" id="3036126"/>
    <lineage>
        <taxon>Bacteria</taxon>
        <taxon>Bacillati</taxon>
        <taxon>Bacillota</taxon>
        <taxon>Clostridia</taxon>
        <taxon>Peptostreptococcales</taxon>
        <taxon>Peptostreptococcaceae</taxon>
        <taxon>Tepidibacter</taxon>
    </lineage>
</organism>
<name>A0ABY8EEZ1_9FIRM</name>
<reference evidence="4 5" key="1">
    <citation type="submission" date="2023-03" db="EMBL/GenBank/DDBJ databases">
        <title>Complete genome sequence of Tepidibacter sp. SWIR-1, isolated from a deep-sea hydrothermal vent.</title>
        <authorList>
            <person name="Li X."/>
        </authorList>
    </citation>
    <scope>NUCLEOTIDE SEQUENCE [LARGE SCALE GENOMIC DNA]</scope>
    <source>
        <strain evidence="4 5">SWIR-1</strain>
    </source>
</reference>
<evidence type="ECO:0000313" key="4">
    <source>
        <dbReference type="EMBL" id="WFD11508.1"/>
    </source>
</evidence>